<dbReference type="PANTHER" id="PTHR23389">
    <property type="entry name" value="CHROMOSOME TRANSMISSION FIDELITY FACTOR 18"/>
    <property type="match status" value="1"/>
</dbReference>
<dbReference type="GO" id="GO:0003677">
    <property type="term" value="F:DNA binding"/>
    <property type="evidence" value="ECO:0007669"/>
    <property type="project" value="TreeGrafter"/>
</dbReference>
<gene>
    <name evidence="2" type="ORF">BEWA_006830</name>
</gene>
<dbReference type="KEGG" id="beq:BEWA_006830"/>
<dbReference type="OrthoDB" id="2195431at2759"/>
<dbReference type="STRING" id="1537102.L0B2C3"/>
<dbReference type="AlphaFoldDB" id="L0B2C3"/>
<sequence length="845" mass="94834">MGNPEVTGLTQESFTTDDILNDIYGTQSVDDFGFDFVAAAAANDAPEPQKFDTMLRNKELQYYPLDSKAYYGSSSLHILDMARILSTGGSDHFSLDKTLYRRMCMHDQLKLFKSSAQLSSGESFALRTSGYVLGNPPLYLKYFNKENFDPVNAANSLEIPLLSTPVEELFKRVIEKRVEENKVAEGVKRRIIRRKKRKDTSKDENWCDKYAPKYFSDLLTSEFVNLECLKWLSSWNSSSTYNEKYKEPEKRILLLGGPPGVGKTTLIRVLAAHCGYNVVEINSSDDRSKNKVLPIITGVISASSVTPGKQNLCLLEDVESLVHSETHIIAALKNFANKLTAKGNHAIRRPIICTCNDVYARHLKELRDVSKVIILEPCDSVVLQQRLEYILEMEGLGIDSTFLQEIQNTYRNDIRSCLSALEFLSSYTGDVHSLSQIDLSKDNNDGVEKLLQLVFNSERNTDDLHKIESQLAITINNLGYNSTSALLSENTALLPTKRYDHFWKLSIFLDIMAQSDCICNKVGSPMQAVQLLKVACGFVNRFMCNARSSPHKFVYPARLVYSQHLTKQSRSKNVMHSLQKSTIPALIQGLFSSRFCLSVLPYILDQITSANHAILSLSVSFILRILKGIDVVWECLGPMGTSKIPPSLLPLVRTLSLLVVFGVNIVNVNQIVSYDPPIMDMYLQPTSKNRKNAEVSITEKHASIMNSIVDYLKSGDRMILFNKDDSSFQGSSLFNKKSVFSNVFDAVKCVYNDGFSGFKNLQGPEKLVADSFTGSSDIIPCKRTFPEAIPITFSQIMDCDAESLLEELNLILSDSNEAKRCKTFGTYKYQDQNCSAVRYIINALD</sequence>
<dbReference type="GO" id="GO:0005524">
    <property type="term" value="F:ATP binding"/>
    <property type="evidence" value="ECO:0007669"/>
    <property type="project" value="InterPro"/>
</dbReference>
<organism evidence="2 3">
    <name type="scientific">Theileria equi strain WA</name>
    <dbReference type="NCBI Taxonomy" id="1537102"/>
    <lineage>
        <taxon>Eukaryota</taxon>
        <taxon>Sar</taxon>
        <taxon>Alveolata</taxon>
        <taxon>Apicomplexa</taxon>
        <taxon>Aconoidasida</taxon>
        <taxon>Piroplasmida</taxon>
        <taxon>Theileriidae</taxon>
        <taxon>Theileria</taxon>
    </lineage>
</organism>
<dbReference type="GO" id="GO:0016887">
    <property type="term" value="F:ATP hydrolysis activity"/>
    <property type="evidence" value="ECO:0007669"/>
    <property type="project" value="InterPro"/>
</dbReference>
<evidence type="ECO:0000313" key="2">
    <source>
        <dbReference type="EMBL" id="AFZ81274.1"/>
    </source>
</evidence>
<dbReference type="InterPro" id="IPR003959">
    <property type="entry name" value="ATPase_AAA_core"/>
</dbReference>
<dbReference type="Pfam" id="PF00004">
    <property type="entry name" value="AAA"/>
    <property type="match status" value="1"/>
</dbReference>
<dbReference type="eggNOG" id="KOG1969">
    <property type="taxonomic scope" value="Eukaryota"/>
</dbReference>
<dbReference type="Gene3D" id="1.10.8.60">
    <property type="match status" value="1"/>
</dbReference>
<dbReference type="Proteomes" id="UP000031512">
    <property type="component" value="Chromosome 3"/>
</dbReference>
<dbReference type="GO" id="GO:0005634">
    <property type="term" value="C:nucleus"/>
    <property type="evidence" value="ECO:0007669"/>
    <property type="project" value="TreeGrafter"/>
</dbReference>
<dbReference type="CDD" id="cd00009">
    <property type="entry name" value="AAA"/>
    <property type="match status" value="1"/>
</dbReference>
<feature type="domain" description="AAA+ ATPase" evidence="1">
    <location>
        <begin position="249"/>
        <end position="379"/>
    </location>
</feature>
<dbReference type="InterPro" id="IPR027417">
    <property type="entry name" value="P-loop_NTPase"/>
</dbReference>
<dbReference type="SMART" id="SM00382">
    <property type="entry name" value="AAA"/>
    <property type="match status" value="1"/>
</dbReference>
<name>L0B2C3_THEEQ</name>
<dbReference type="Gene3D" id="3.40.50.300">
    <property type="entry name" value="P-loop containing nucleotide triphosphate hydrolases"/>
    <property type="match status" value="1"/>
</dbReference>
<dbReference type="PANTHER" id="PTHR23389:SF3">
    <property type="entry name" value="CHROMOSOME TRANSMISSION FIDELITY PROTEIN 18 HOMOLOG"/>
    <property type="match status" value="1"/>
</dbReference>
<protein>
    <submittedName>
        <fullName evidence="2">Chromosome replication factor, putative</fullName>
    </submittedName>
</protein>
<dbReference type="VEuPathDB" id="PiroplasmaDB:BEWA_006830"/>
<dbReference type="EMBL" id="CP001670">
    <property type="protein sequence ID" value="AFZ81274.1"/>
    <property type="molecule type" value="Genomic_DNA"/>
</dbReference>
<dbReference type="InterPro" id="IPR003593">
    <property type="entry name" value="AAA+_ATPase"/>
</dbReference>
<keyword evidence="3" id="KW-1185">Reference proteome</keyword>
<accession>L0B2C3</accession>
<proteinExistence type="predicted"/>
<evidence type="ECO:0000313" key="3">
    <source>
        <dbReference type="Proteomes" id="UP000031512"/>
    </source>
</evidence>
<dbReference type="RefSeq" id="XP_004830940.1">
    <property type="nucleotide sequence ID" value="XM_004830883.1"/>
</dbReference>
<reference evidence="2 3" key="1">
    <citation type="journal article" date="2012" name="BMC Genomics">
        <title>Comparative genomic analysis and phylogenetic position of Theileria equi.</title>
        <authorList>
            <person name="Kappmeyer L.S."/>
            <person name="Thiagarajan M."/>
            <person name="Herndon D.R."/>
            <person name="Ramsay J.D."/>
            <person name="Caler E."/>
            <person name="Djikeng A."/>
            <person name="Gillespie J.J."/>
            <person name="Lau A.O."/>
            <person name="Roalson E.H."/>
            <person name="Silva J.C."/>
            <person name="Silva M.G."/>
            <person name="Suarez C.E."/>
            <person name="Ueti M.W."/>
            <person name="Nene V.M."/>
            <person name="Mealey R.H."/>
            <person name="Knowles D.P."/>
            <person name="Brayton K.A."/>
        </authorList>
    </citation>
    <scope>NUCLEOTIDE SEQUENCE [LARGE SCALE GENOMIC DNA]</scope>
    <source>
        <strain evidence="2 3">WA</strain>
    </source>
</reference>
<evidence type="ECO:0000259" key="1">
    <source>
        <dbReference type="SMART" id="SM00382"/>
    </source>
</evidence>
<dbReference type="GeneID" id="15804790"/>
<dbReference type="SUPFAM" id="SSF52540">
    <property type="entry name" value="P-loop containing nucleoside triphosphate hydrolases"/>
    <property type="match status" value="1"/>
</dbReference>